<dbReference type="Pfam" id="PF13671">
    <property type="entry name" value="AAA_33"/>
    <property type="match status" value="1"/>
</dbReference>
<dbReference type="InterPro" id="IPR027417">
    <property type="entry name" value="P-loop_NTPase"/>
</dbReference>
<organism evidence="1 2">
    <name type="scientific">Virgibacillus chiguensis</name>
    <dbReference type="NCBI Taxonomy" id="411959"/>
    <lineage>
        <taxon>Bacteria</taxon>
        <taxon>Bacillati</taxon>
        <taxon>Bacillota</taxon>
        <taxon>Bacilli</taxon>
        <taxon>Bacillales</taxon>
        <taxon>Bacillaceae</taxon>
        <taxon>Virgibacillus</taxon>
    </lineage>
</organism>
<reference evidence="2" key="1">
    <citation type="submission" date="2016-11" db="EMBL/GenBank/DDBJ databases">
        <authorList>
            <person name="Varghese N."/>
            <person name="Submissions S."/>
        </authorList>
    </citation>
    <scope>NUCLEOTIDE SEQUENCE [LARGE SCALE GENOMIC DNA]</scope>
    <source>
        <strain evidence="2">CGMCC 1.6496</strain>
    </source>
</reference>
<dbReference type="SUPFAM" id="SSF52540">
    <property type="entry name" value="P-loop containing nucleoside triphosphate hydrolases"/>
    <property type="match status" value="1"/>
</dbReference>
<dbReference type="EMBL" id="FQXD01000021">
    <property type="protein sequence ID" value="SHH94732.1"/>
    <property type="molecule type" value="Genomic_DNA"/>
</dbReference>
<dbReference type="Proteomes" id="UP000184079">
    <property type="component" value="Unassembled WGS sequence"/>
</dbReference>
<accession>A0A1M5X525</accession>
<keyword evidence="2" id="KW-1185">Reference proteome</keyword>
<name>A0A1M5X525_9BACI</name>
<dbReference type="Gene3D" id="3.40.50.300">
    <property type="entry name" value="P-loop containing nucleotide triphosphate hydrolases"/>
    <property type="match status" value="1"/>
</dbReference>
<sequence length="186" mass="21237">MRRLVVITVGKTHSGKSTFAKELEKQLSNSLIMDQDNHAAFIHTYYPKLQPTIGLNKLKYAISQLIVDYTKENTNFHLIICNSNRSKAGRKYLLEQLFPKGQFIRIVVHFHIPDEVLQKRIKSTQRSTNILRSAKDFAEVLARQNALSIYEDTAAPTADEADYLFTMKNNEEVDAIIKRIVQLASG</sequence>
<dbReference type="OrthoDB" id="2356842at2"/>
<proteinExistence type="predicted"/>
<evidence type="ECO:0000313" key="2">
    <source>
        <dbReference type="Proteomes" id="UP000184079"/>
    </source>
</evidence>
<dbReference type="AlphaFoldDB" id="A0A1M5X525"/>
<protein>
    <submittedName>
        <fullName evidence="1">AAA domain-containing protein</fullName>
    </submittedName>
</protein>
<dbReference type="RefSeq" id="WP_073012785.1">
    <property type="nucleotide sequence ID" value="NZ_FQXD01000021.1"/>
</dbReference>
<evidence type="ECO:0000313" key="1">
    <source>
        <dbReference type="EMBL" id="SHH94732.1"/>
    </source>
</evidence>
<gene>
    <name evidence="1" type="ORF">SAMN05421807_12125</name>
</gene>